<dbReference type="PANTHER" id="PTHR35851">
    <property type="entry name" value="CELL DIVISION PROTEIN FTSQ"/>
    <property type="match status" value="1"/>
</dbReference>
<feature type="domain" description="POTRA" evidence="9">
    <location>
        <begin position="53"/>
        <end position="121"/>
    </location>
</feature>
<evidence type="ECO:0000256" key="8">
    <source>
        <dbReference type="SAM" id="Phobius"/>
    </source>
</evidence>
<evidence type="ECO:0000256" key="3">
    <source>
        <dbReference type="ARBA" id="ARBA00022618"/>
    </source>
</evidence>
<dbReference type="InterPro" id="IPR034746">
    <property type="entry name" value="POTRA"/>
</dbReference>
<evidence type="ECO:0000259" key="9">
    <source>
        <dbReference type="PROSITE" id="PS51779"/>
    </source>
</evidence>
<keyword evidence="2" id="KW-1003">Cell membrane</keyword>
<sequence length="273" mass="30224">MSDGFLFLDNYVTVEAEARPHSQKEKILKRITIILAVLVGIELLYYVCIVPFMPLASVHVNPVQCMNRNELLRTAGIDESTSYIRFNASKVSQALLSIPTIESVSITKHFPNSVAIAVTERTAVAVSLARISGKLVPIYIDKEGVVFKVGGEQFSALPLVSGLIFDQVVPGMKLPVHLKNFFASLEMLEKSNPTLLQTISELRIQQKAYGGYELVIYPANHMGKVRLGSELNEEVLRYMMLVLDVLASKGIQTDEIDFRTGTISYRTKEASSG</sequence>
<evidence type="ECO:0000256" key="1">
    <source>
        <dbReference type="ARBA" id="ARBA00004370"/>
    </source>
</evidence>
<gene>
    <name evidence="10" type="ORF">ENS59_04940</name>
</gene>
<evidence type="ECO:0000256" key="4">
    <source>
        <dbReference type="ARBA" id="ARBA00022692"/>
    </source>
</evidence>
<comment type="caution">
    <text evidence="10">The sequence shown here is derived from an EMBL/GenBank/DDBJ whole genome shotgun (WGS) entry which is preliminary data.</text>
</comment>
<keyword evidence="6 8" id="KW-0472">Membrane</keyword>
<evidence type="ECO:0000313" key="10">
    <source>
        <dbReference type="EMBL" id="HFH28843.1"/>
    </source>
</evidence>
<dbReference type="InterPro" id="IPR026579">
    <property type="entry name" value="FtsQ"/>
</dbReference>
<organism evidence="10">
    <name type="scientific">Gracilinema caldarium</name>
    <dbReference type="NCBI Taxonomy" id="215591"/>
    <lineage>
        <taxon>Bacteria</taxon>
        <taxon>Pseudomonadati</taxon>
        <taxon>Spirochaetota</taxon>
        <taxon>Spirochaetia</taxon>
        <taxon>Spirochaetales</taxon>
        <taxon>Breznakiellaceae</taxon>
        <taxon>Gracilinema</taxon>
    </lineage>
</organism>
<dbReference type="Pfam" id="PF08478">
    <property type="entry name" value="POTRA_1"/>
    <property type="match status" value="1"/>
</dbReference>
<protein>
    <submittedName>
        <fullName evidence="10">FtsQ-type POTRA domain-containing protein</fullName>
    </submittedName>
</protein>
<dbReference type="InterPro" id="IPR013685">
    <property type="entry name" value="POTRA_FtsQ_type"/>
</dbReference>
<dbReference type="GO" id="GO:0090529">
    <property type="term" value="P:cell septum assembly"/>
    <property type="evidence" value="ECO:0007669"/>
    <property type="project" value="InterPro"/>
</dbReference>
<dbReference type="EMBL" id="DSVL01000150">
    <property type="protein sequence ID" value="HFH28843.1"/>
    <property type="molecule type" value="Genomic_DNA"/>
</dbReference>
<accession>A0A7C3IDG4</accession>
<dbReference type="GO" id="GO:0016020">
    <property type="term" value="C:membrane"/>
    <property type="evidence" value="ECO:0007669"/>
    <property type="project" value="UniProtKB-SubCell"/>
</dbReference>
<keyword evidence="4 8" id="KW-0812">Transmembrane</keyword>
<dbReference type="PANTHER" id="PTHR35851:SF1">
    <property type="entry name" value="CELL DIVISION PROTEIN FTSQ"/>
    <property type="match status" value="1"/>
</dbReference>
<dbReference type="Gene3D" id="3.10.20.310">
    <property type="entry name" value="membrane protein fhac"/>
    <property type="match status" value="1"/>
</dbReference>
<dbReference type="PROSITE" id="PS51779">
    <property type="entry name" value="POTRA"/>
    <property type="match status" value="1"/>
</dbReference>
<comment type="subcellular location">
    <subcellularLocation>
        <location evidence="1">Membrane</location>
    </subcellularLocation>
</comment>
<keyword evidence="5 8" id="KW-1133">Transmembrane helix</keyword>
<evidence type="ECO:0000256" key="6">
    <source>
        <dbReference type="ARBA" id="ARBA00023136"/>
    </source>
</evidence>
<proteinExistence type="predicted"/>
<dbReference type="AlphaFoldDB" id="A0A7C3IDG4"/>
<keyword evidence="7" id="KW-0131">Cell cycle</keyword>
<evidence type="ECO:0000256" key="2">
    <source>
        <dbReference type="ARBA" id="ARBA00022475"/>
    </source>
</evidence>
<keyword evidence="3" id="KW-0132">Cell division</keyword>
<evidence type="ECO:0000256" key="7">
    <source>
        <dbReference type="ARBA" id="ARBA00023306"/>
    </source>
</evidence>
<name>A0A7C3IDG4_9SPIR</name>
<feature type="transmembrane region" description="Helical" evidence="8">
    <location>
        <begin position="31"/>
        <end position="53"/>
    </location>
</feature>
<evidence type="ECO:0000256" key="5">
    <source>
        <dbReference type="ARBA" id="ARBA00022989"/>
    </source>
</evidence>
<reference evidence="10" key="1">
    <citation type="journal article" date="2020" name="mSystems">
        <title>Genome- and Community-Level Interaction Insights into Carbon Utilization and Element Cycling Functions of Hydrothermarchaeota in Hydrothermal Sediment.</title>
        <authorList>
            <person name="Zhou Z."/>
            <person name="Liu Y."/>
            <person name="Xu W."/>
            <person name="Pan J."/>
            <person name="Luo Z.H."/>
            <person name="Li M."/>
        </authorList>
    </citation>
    <scope>NUCLEOTIDE SEQUENCE [LARGE SCALE GENOMIC DNA]</scope>
    <source>
        <strain evidence="10">SpSt-503</strain>
    </source>
</reference>